<reference evidence="2" key="1">
    <citation type="submission" date="2023-05" db="EMBL/GenBank/DDBJ databases">
        <title>Nepenthes gracilis genome sequencing.</title>
        <authorList>
            <person name="Fukushima K."/>
        </authorList>
    </citation>
    <scope>NUCLEOTIDE SEQUENCE</scope>
    <source>
        <strain evidence="2">SING2019-196</strain>
    </source>
</reference>
<evidence type="ECO:0000313" key="2">
    <source>
        <dbReference type="EMBL" id="GMH06108.1"/>
    </source>
</evidence>
<keyword evidence="1" id="KW-0472">Membrane</keyword>
<dbReference type="EMBL" id="BSYO01000006">
    <property type="protein sequence ID" value="GMH06108.1"/>
    <property type="molecule type" value="Genomic_DNA"/>
</dbReference>
<evidence type="ECO:0000313" key="3">
    <source>
        <dbReference type="Proteomes" id="UP001279734"/>
    </source>
</evidence>
<dbReference type="AlphaFoldDB" id="A0AAD3S7T7"/>
<gene>
    <name evidence="2" type="ORF">Nepgr_007948</name>
</gene>
<evidence type="ECO:0000256" key="1">
    <source>
        <dbReference type="SAM" id="Phobius"/>
    </source>
</evidence>
<keyword evidence="3" id="KW-1185">Reference proteome</keyword>
<name>A0AAD3S7T7_NEPGR</name>
<organism evidence="2 3">
    <name type="scientific">Nepenthes gracilis</name>
    <name type="common">Slender pitcher plant</name>
    <dbReference type="NCBI Taxonomy" id="150966"/>
    <lineage>
        <taxon>Eukaryota</taxon>
        <taxon>Viridiplantae</taxon>
        <taxon>Streptophyta</taxon>
        <taxon>Embryophyta</taxon>
        <taxon>Tracheophyta</taxon>
        <taxon>Spermatophyta</taxon>
        <taxon>Magnoliopsida</taxon>
        <taxon>eudicotyledons</taxon>
        <taxon>Gunneridae</taxon>
        <taxon>Pentapetalae</taxon>
        <taxon>Caryophyllales</taxon>
        <taxon>Nepenthaceae</taxon>
        <taxon>Nepenthes</taxon>
    </lineage>
</organism>
<sequence length="113" mass="12799">MGRNRLRPELARWFGARVVWSLLCFGGAIICFCMLILAAEAAFILPLCFCEISGLLFGHLCGFDLNFTPSCFWGPEVFLDILEGWWEAFFEVVRFWIVALVMPLGPSFLGRSV</sequence>
<comment type="caution">
    <text evidence="2">The sequence shown here is derived from an EMBL/GenBank/DDBJ whole genome shotgun (WGS) entry which is preliminary data.</text>
</comment>
<feature type="transmembrane region" description="Helical" evidence="1">
    <location>
        <begin position="88"/>
        <end position="109"/>
    </location>
</feature>
<feature type="transmembrane region" description="Helical" evidence="1">
    <location>
        <begin position="20"/>
        <end position="45"/>
    </location>
</feature>
<keyword evidence="1" id="KW-1133">Transmembrane helix</keyword>
<protein>
    <submittedName>
        <fullName evidence="2">Uncharacterized protein</fullName>
    </submittedName>
</protein>
<accession>A0AAD3S7T7</accession>
<dbReference type="Proteomes" id="UP001279734">
    <property type="component" value="Unassembled WGS sequence"/>
</dbReference>
<proteinExistence type="predicted"/>
<keyword evidence="1" id="KW-0812">Transmembrane</keyword>